<keyword evidence="3" id="KW-0378">Hydrolase</keyword>
<keyword evidence="6" id="KW-1185">Reference proteome</keyword>
<dbReference type="Proteomes" id="UP001443914">
    <property type="component" value="Unassembled WGS sequence"/>
</dbReference>
<proteinExistence type="inferred from homology"/>
<sequence length="569" mass="64879">MPRYRLLNSDDSLLDSSQNISSPTKIVLTPEMKKHVEAAAVCQTMPTNLPGDAFNTPKNKPISIIIESTPAPSVDQFQRSPIATSPLEEKDNQIPKRDRDVAAVYKSPYLRRKVDVLQDLTTAEKEVADYVFSDSVDQSLIVYESRNCSLPYAEMRSLLAAEISDNVFNCWCEILNKNESLRSPDSPYRLFLSTTSKENSLIKKMSTSFRWIKTLSTFKTNEFVPKISTSTIEDDFCILLMRTMEIYKGSNQIFTTGFKEKFGKPDLLAKRLRVKYCHAILTSDLNSMKDEVLKNATSFKETKTVIGRHISTVTDQELIDHVMAVDKDKQDVIIETEWMQVTRAGLQSLQPGTWISDMVIDVVGIYGTLQKPGLLYFPTIIKDLPLKKSLKNQYIKLHYFPKDLRRIQKVFFPILFHGHWFAMISDFHHKKNYILDSLLPRNPKNRINFTKKLMSAAIPVITEHTALKRFSEILHFNYETLNVPPQTNGYACGSYVLKWIDGISDSSSWTDEENLEEYLFSCYLLVFLFLSPTNRINCMASGFVFPSYGDDGTASCCDGDELMKVSIAC</sequence>
<organism evidence="5 6">
    <name type="scientific">Saponaria officinalis</name>
    <name type="common">Common soapwort</name>
    <name type="synonym">Lychnis saponaria</name>
    <dbReference type="NCBI Taxonomy" id="3572"/>
    <lineage>
        <taxon>Eukaryota</taxon>
        <taxon>Viridiplantae</taxon>
        <taxon>Streptophyta</taxon>
        <taxon>Embryophyta</taxon>
        <taxon>Tracheophyta</taxon>
        <taxon>Spermatophyta</taxon>
        <taxon>Magnoliopsida</taxon>
        <taxon>eudicotyledons</taxon>
        <taxon>Gunneridae</taxon>
        <taxon>Pentapetalae</taxon>
        <taxon>Caryophyllales</taxon>
        <taxon>Caryophyllaceae</taxon>
        <taxon>Caryophylleae</taxon>
        <taxon>Saponaria</taxon>
    </lineage>
</organism>
<evidence type="ECO:0000256" key="3">
    <source>
        <dbReference type="ARBA" id="ARBA00022801"/>
    </source>
</evidence>
<evidence type="ECO:0000313" key="5">
    <source>
        <dbReference type="EMBL" id="KAK9666203.1"/>
    </source>
</evidence>
<dbReference type="PROSITE" id="PS50600">
    <property type="entry name" value="ULP_PROTEASE"/>
    <property type="match status" value="1"/>
</dbReference>
<gene>
    <name evidence="5" type="ORF">RND81_14G168100</name>
</gene>
<name>A0AAW1GT66_SAPOF</name>
<comment type="caution">
    <text evidence="5">The sequence shown here is derived from an EMBL/GenBank/DDBJ whole genome shotgun (WGS) entry which is preliminary data.</text>
</comment>
<dbReference type="GO" id="GO:0008234">
    <property type="term" value="F:cysteine-type peptidase activity"/>
    <property type="evidence" value="ECO:0007669"/>
    <property type="project" value="InterPro"/>
</dbReference>
<evidence type="ECO:0000256" key="2">
    <source>
        <dbReference type="ARBA" id="ARBA00022670"/>
    </source>
</evidence>
<dbReference type="Pfam" id="PF02902">
    <property type="entry name" value="Peptidase_C48"/>
    <property type="match status" value="1"/>
</dbReference>
<accession>A0AAW1GT66</accession>
<dbReference type="AlphaFoldDB" id="A0AAW1GT66"/>
<evidence type="ECO:0000313" key="6">
    <source>
        <dbReference type="Proteomes" id="UP001443914"/>
    </source>
</evidence>
<dbReference type="EMBL" id="JBDFQZ010000014">
    <property type="protein sequence ID" value="KAK9666203.1"/>
    <property type="molecule type" value="Genomic_DNA"/>
</dbReference>
<feature type="domain" description="Ubiquitin-like protease family profile" evidence="4">
    <location>
        <begin position="339"/>
        <end position="503"/>
    </location>
</feature>
<protein>
    <recommendedName>
        <fullName evidence="4">Ubiquitin-like protease family profile domain-containing protein</fullName>
    </recommendedName>
</protein>
<dbReference type="SUPFAM" id="SSF54001">
    <property type="entry name" value="Cysteine proteinases"/>
    <property type="match status" value="1"/>
</dbReference>
<evidence type="ECO:0000256" key="1">
    <source>
        <dbReference type="ARBA" id="ARBA00005234"/>
    </source>
</evidence>
<dbReference type="InterPro" id="IPR003653">
    <property type="entry name" value="Peptidase_C48_C"/>
</dbReference>
<comment type="similarity">
    <text evidence="1">Belongs to the peptidase C48 family.</text>
</comment>
<dbReference type="Gene3D" id="3.40.395.10">
    <property type="entry name" value="Adenoviral Proteinase, Chain A"/>
    <property type="match status" value="1"/>
</dbReference>
<dbReference type="InterPro" id="IPR038765">
    <property type="entry name" value="Papain-like_cys_pep_sf"/>
</dbReference>
<keyword evidence="2" id="KW-0645">Protease</keyword>
<evidence type="ECO:0000259" key="4">
    <source>
        <dbReference type="PROSITE" id="PS50600"/>
    </source>
</evidence>
<reference evidence="5" key="1">
    <citation type="submission" date="2024-03" db="EMBL/GenBank/DDBJ databases">
        <title>WGS assembly of Saponaria officinalis var. Norfolk2.</title>
        <authorList>
            <person name="Jenkins J."/>
            <person name="Shu S."/>
            <person name="Grimwood J."/>
            <person name="Barry K."/>
            <person name="Goodstein D."/>
            <person name="Schmutz J."/>
            <person name="Leebens-Mack J."/>
            <person name="Osbourn A."/>
        </authorList>
    </citation>
    <scope>NUCLEOTIDE SEQUENCE [LARGE SCALE GENOMIC DNA]</scope>
    <source>
        <strain evidence="5">JIC</strain>
    </source>
</reference>
<dbReference type="GO" id="GO:0006508">
    <property type="term" value="P:proteolysis"/>
    <property type="evidence" value="ECO:0007669"/>
    <property type="project" value="UniProtKB-KW"/>
</dbReference>